<reference evidence="2 3" key="1">
    <citation type="journal article" date="2021" name="Elife">
        <title>Chloroplast acquisition without the gene transfer in kleptoplastic sea slugs, Plakobranchus ocellatus.</title>
        <authorList>
            <person name="Maeda T."/>
            <person name="Takahashi S."/>
            <person name="Yoshida T."/>
            <person name="Shimamura S."/>
            <person name="Takaki Y."/>
            <person name="Nagai Y."/>
            <person name="Toyoda A."/>
            <person name="Suzuki Y."/>
            <person name="Arimoto A."/>
            <person name="Ishii H."/>
            <person name="Satoh N."/>
            <person name="Nishiyama T."/>
            <person name="Hasebe M."/>
            <person name="Maruyama T."/>
            <person name="Minagawa J."/>
            <person name="Obokata J."/>
            <person name="Shigenobu S."/>
        </authorList>
    </citation>
    <scope>NUCLEOTIDE SEQUENCE [LARGE SCALE GENOMIC DNA]</scope>
</reference>
<gene>
    <name evidence="2" type="ORF">PoB_003967700</name>
</gene>
<organism evidence="2 3">
    <name type="scientific">Plakobranchus ocellatus</name>
    <dbReference type="NCBI Taxonomy" id="259542"/>
    <lineage>
        <taxon>Eukaryota</taxon>
        <taxon>Metazoa</taxon>
        <taxon>Spiralia</taxon>
        <taxon>Lophotrochozoa</taxon>
        <taxon>Mollusca</taxon>
        <taxon>Gastropoda</taxon>
        <taxon>Heterobranchia</taxon>
        <taxon>Euthyneura</taxon>
        <taxon>Panpulmonata</taxon>
        <taxon>Sacoglossa</taxon>
        <taxon>Placobranchoidea</taxon>
        <taxon>Plakobranchidae</taxon>
        <taxon>Plakobranchus</taxon>
    </lineage>
</organism>
<dbReference type="EMBL" id="BLXT01004479">
    <property type="protein sequence ID" value="GFO13172.1"/>
    <property type="molecule type" value="Genomic_DNA"/>
</dbReference>
<evidence type="ECO:0000313" key="3">
    <source>
        <dbReference type="Proteomes" id="UP000735302"/>
    </source>
</evidence>
<feature type="chain" id="PRO_5043685687" evidence="1">
    <location>
        <begin position="23"/>
        <end position="130"/>
    </location>
</feature>
<keyword evidence="1" id="KW-0732">Signal</keyword>
<evidence type="ECO:0000256" key="1">
    <source>
        <dbReference type="SAM" id="SignalP"/>
    </source>
</evidence>
<evidence type="ECO:0000313" key="2">
    <source>
        <dbReference type="EMBL" id="GFO13172.1"/>
    </source>
</evidence>
<feature type="signal peptide" evidence="1">
    <location>
        <begin position="1"/>
        <end position="22"/>
    </location>
</feature>
<dbReference type="Proteomes" id="UP000735302">
    <property type="component" value="Unassembled WGS sequence"/>
</dbReference>
<dbReference type="AlphaFoldDB" id="A0AAV4B243"/>
<comment type="caution">
    <text evidence="2">The sequence shown here is derived from an EMBL/GenBank/DDBJ whole genome shotgun (WGS) entry which is preliminary data.</text>
</comment>
<protein>
    <submittedName>
        <fullName evidence="2">Uncharacterized protein</fullName>
    </submittedName>
</protein>
<keyword evidence="3" id="KW-1185">Reference proteome</keyword>
<proteinExistence type="predicted"/>
<name>A0AAV4B243_9GAST</name>
<accession>A0AAV4B243</accession>
<sequence length="130" mass="14070">MYVVSALIIIFFLDPCNKPSEGFVVGGAISKAYIGLNVSCSKYGDSSAGVEVFVCTVCPRQDNLKLSGAPSGQGVGGMTRTRDKMVPADLMVVCYLMCHQCPLPSLMVWNFDLSKRASKEGNSFRYQIDA</sequence>